<keyword evidence="3" id="KW-1185">Reference proteome</keyword>
<dbReference type="Proteomes" id="UP000273119">
    <property type="component" value="Unassembled WGS sequence"/>
</dbReference>
<reference evidence="2 3" key="1">
    <citation type="submission" date="2018-07" db="EMBL/GenBank/DDBJ databases">
        <title>Arthrobacter sp. nov., isolated from raw cow's milk with high bacterial count.</title>
        <authorList>
            <person name="Hahne J."/>
            <person name="Isele D."/>
            <person name="Lipski A."/>
        </authorList>
    </citation>
    <scope>NUCLEOTIDE SEQUENCE [LARGE SCALE GENOMIC DNA]</scope>
    <source>
        <strain evidence="2 3">JZ R-183</strain>
    </source>
</reference>
<sequence length="70" mass="7457">MSASFSEAIGGDNTATMHNLTSPVKWPGPLQWAADLDGHKATDEVGNLNPPSITVDALIRIMQGKQEDLP</sequence>
<dbReference type="AlphaFoldDB" id="A0A496PHE4"/>
<name>A0A496PHE4_9MICC</name>
<dbReference type="EMBL" id="QQXL01000006">
    <property type="protein sequence ID" value="RKW69889.1"/>
    <property type="molecule type" value="Genomic_DNA"/>
</dbReference>
<organism evidence="2 3">
    <name type="scientific">Galactobacter caseinivorans</name>
    <dbReference type="NCBI Taxonomy" id="2676123"/>
    <lineage>
        <taxon>Bacteria</taxon>
        <taxon>Bacillati</taxon>
        <taxon>Actinomycetota</taxon>
        <taxon>Actinomycetes</taxon>
        <taxon>Micrococcales</taxon>
        <taxon>Micrococcaceae</taxon>
        <taxon>Galactobacter</taxon>
    </lineage>
</organism>
<evidence type="ECO:0000313" key="2">
    <source>
        <dbReference type="EMBL" id="RKW69889.1"/>
    </source>
</evidence>
<accession>A0A496PHE4</accession>
<comment type="caution">
    <text evidence="2">The sequence shown here is derived from an EMBL/GenBank/DDBJ whole genome shotgun (WGS) entry which is preliminary data.</text>
</comment>
<proteinExistence type="predicted"/>
<evidence type="ECO:0000256" key="1">
    <source>
        <dbReference type="SAM" id="MobiDB-lite"/>
    </source>
</evidence>
<protein>
    <submittedName>
        <fullName evidence="2">Uncharacterized protein</fullName>
    </submittedName>
</protein>
<feature type="compositionally biased region" description="Polar residues" evidence="1">
    <location>
        <begin position="13"/>
        <end position="22"/>
    </location>
</feature>
<feature type="region of interest" description="Disordered" evidence="1">
    <location>
        <begin position="1"/>
        <end position="22"/>
    </location>
</feature>
<gene>
    <name evidence="2" type="ORF">DWQ67_10455</name>
</gene>
<evidence type="ECO:0000313" key="3">
    <source>
        <dbReference type="Proteomes" id="UP000273119"/>
    </source>
</evidence>